<dbReference type="PANTHER" id="PTHR20881:SF0">
    <property type="entry name" value="3-METHYL-2-OXOBUTANOATE HYDROXYMETHYLTRANSFERASE"/>
    <property type="match status" value="1"/>
</dbReference>
<dbReference type="GeneID" id="300552477"/>
<dbReference type="NCBIfam" id="NF001452">
    <property type="entry name" value="PRK00311.1"/>
    <property type="match status" value="1"/>
</dbReference>
<dbReference type="InterPro" id="IPR003700">
    <property type="entry name" value="Pantoate_hydroxy_MeTrfase"/>
</dbReference>
<keyword evidence="4 7" id="KW-0566">Pantothenate biosynthesis</keyword>
<dbReference type="GO" id="GO:0032259">
    <property type="term" value="P:methylation"/>
    <property type="evidence" value="ECO:0007669"/>
    <property type="project" value="UniProtKB-KW"/>
</dbReference>
<name>A0A0A2DIW6_9CORY</name>
<feature type="binding site" evidence="7 9">
    <location>
        <begin position="58"/>
        <end position="59"/>
    </location>
    <ligand>
        <name>3-methyl-2-oxobutanoate</name>
        <dbReference type="ChEBI" id="CHEBI:11851"/>
    </ligand>
</feature>
<accession>A0A0A2DIW6</accession>
<keyword evidence="7 10" id="KW-0460">Magnesium</keyword>
<evidence type="ECO:0000256" key="6">
    <source>
        <dbReference type="ARBA" id="ARBA00056497"/>
    </source>
</evidence>
<evidence type="ECO:0000256" key="7">
    <source>
        <dbReference type="HAMAP-Rule" id="MF_00156"/>
    </source>
</evidence>
<evidence type="ECO:0000313" key="11">
    <source>
        <dbReference type="EMBL" id="KGM19118.1"/>
    </source>
</evidence>
<dbReference type="UniPathway" id="UPA00028">
    <property type="reaction ID" value="UER00003"/>
</dbReference>
<keyword evidence="12" id="KW-1185">Reference proteome</keyword>
<feature type="binding site" evidence="7 10">
    <location>
        <position position="129"/>
    </location>
    <ligand>
        <name>Mg(2+)</name>
        <dbReference type="ChEBI" id="CHEBI:18420"/>
    </ligand>
</feature>
<dbReference type="PIRSF" id="PIRSF000388">
    <property type="entry name" value="Pantoate_hydroxy_MeTrfase"/>
    <property type="match status" value="1"/>
</dbReference>
<comment type="subcellular location">
    <subcellularLocation>
        <location evidence="7">Cytoplasm</location>
    </subcellularLocation>
</comment>
<evidence type="ECO:0000256" key="1">
    <source>
        <dbReference type="ARBA" id="ARBA00005033"/>
    </source>
</evidence>
<feature type="binding site" evidence="7 9">
    <location>
        <position position="97"/>
    </location>
    <ligand>
        <name>3-methyl-2-oxobutanoate</name>
        <dbReference type="ChEBI" id="CHEBI:11851"/>
    </ligand>
</feature>
<protein>
    <recommendedName>
        <fullName evidence="7">3-methyl-2-oxobutanoate hydroxymethyltransferase</fullName>
        <ecNumber evidence="7">2.1.2.11</ecNumber>
    </recommendedName>
    <alternativeName>
        <fullName evidence="7">Ketopantoate hydroxymethyltransferase</fullName>
        <shortName evidence="7">KPHMT</shortName>
    </alternativeName>
</protein>
<sequence>MANLERSNGYLVPTKQLRISDFNRYKAEGKKFAMLTAYDYSTTVSFVDAGIELLLVGDSAANVVYGYGATQSVSMDEMCYLAAAVVRGSGNAFVVADLPFGTYEASDEQAVKSAAEMMHRSGAHAVKLEGGVRMASRIEAITQAGIPVCAHIGFTPQSVNQLSGFKVQGRGAGAQALMEDMKAVVKAGADMVVMEMVPADVAKDITDECPIPTIGIGAGPYCDGQVLVWHDLAALPANGHRPKFAKQWAQVGQDLTHAASEYKREVAEGTFPAEEHCF</sequence>
<dbReference type="SUPFAM" id="SSF51621">
    <property type="entry name" value="Phosphoenolpyruvate/pyruvate domain"/>
    <property type="match status" value="1"/>
</dbReference>
<keyword evidence="7" id="KW-0963">Cytoplasm</keyword>
<comment type="subunit">
    <text evidence="3 7">Homodecamer; pentamer of dimers.</text>
</comment>
<evidence type="ECO:0000256" key="10">
    <source>
        <dbReference type="PIRSR" id="PIRSR000388-3"/>
    </source>
</evidence>
<gene>
    <name evidence="7" type="primary">panB</name>
    <name evidence="11" type="ORF">MA47_02790</name>
</gene>
<comment type="similarity">
    <text evidence="2 7">Belongs to the PanB family.</text>
</comment>
<evidence type="ECO:0000256" key="5">
    <source>
        <dbReference type="ARBA" id="ARBA00022679"/>
    </source>
</evidence>
<proteinExistence type="inferred from homology"/>
<feature type="active site" description="Proton acceptor" evidence="7 8">
    <location>
        <position position="195"/>
    </location>
</feature>
<dbReference type="Gene3D" id="3.20.20.60">
    <property type="entry name" value="Phosphoenolpyruvate-binding domains"/>
    <property type="match status" value="1"/>
</dbReference>
<dbReference type="AlphaFoldDB" id="A0A0A2DIW6"/>
<dbReference type="CDD" id="cd06557">
    <property type="entry name" value="KPHMT-like"/>
    <property type="match status" value="1"/>
</dbReference>
<comment type="catalytic activity">
    <reaction evidence="7">
        <text>(6R)-5,10-methylene-5,6,7,8-tetrahydrofolate + 3-methyl-2-oxobutanoate + H2O = 2-dehydropantoate + (6S)-5,6,7,8-tetrahydrofolate</text>
        <dbReference type="Rhea" id="RHEA:11824"/>
        <dbReference type="ChEBI" id="CHEBI:11561"/>
        <dbReference type="ChEBI" id="CHEBI:11851"/>
        <dbReference type="ChEBI" id="CHEBI:15377"/>
        <dbReference type="ChEBI" id="CHEBI:15636"/>
        <dbReference type="ChEBI" id="CHEBI:57453"/>
        <dbReference type="EC" id="2.1.2.11"/>
    </reaction>
</comment>
<evidence type="ECO:0000313" key="12">
    <source>
        <dbReference type="Proteomes" id="UP000030145"/>
    </source>
</evidence>
<comment type="function">
    <text evidence="6 7">Catalyzes the reversible reaction in which hydroxymethyl group from 5,10-methylenetetrahydrofolate is transferred onto alpha-ketoisovalerate to form ketopantoate.</text>
</comment>
<feature type="binding site" evidence="7 10">
    <location>
        <position position="58"/>
    </location>
    <ligand>
        <name>Mg(2+)</name>
        <dbReference type="ChEBI" id="CHEBI:18420"/>
    </ligand>
</feature>
<feature type="binding site" evidence="7 10">
    <location>
        <position position="97"/>
    </location>
    <ligand>
        <name>Mg(2+)</name>
        <dbReference type="ChEBI" id="CHEBI:18420"/>
    </ligand>
</feature>
<evidence type="ECO:0000256" key="3">
    <source>
        <dbReference type="ARBA" id="ARBA00011424"/>
    </source>
</evidence>
<dbReference type="NCBIfam" id="TIGR00222">
    <property type="entry name" value="panB"/>
    <property type="match status" value="1"/>
</dbReference>
<evidence type="ECO:0000256" key="4">
    <source>
        <dbReference type="ARBA" id="ARBA00022655"/>
    </source>
</evidence>
<keyword evidence="7 10" id="KW-0479">Metal-binding</keyword>
<dbReference type="GO" id="GO:0008168">
    <property type="term" value="F:methyltransferase activity"/>
    <property type="evidence" value="ECO:0007669"/>
    <property type="project" value="UniProtKB-KW"/>
</dbReference>
<dbReference type="GO" id="GO:0015940">
    <property type="term" value="P:pantothenate biosynthetic process"/>
    <property type="evidence" value="ECO:0007669"/>
    <property type="project" value="UniProtKB-UniRule"/>
</dbReference>
<dbReference type="PANTHER" id="PTHR20881">
    <property type="entry name" value="3-METHYL-2-OXOBUTANOATE HYDROXYMETHYLTRANSFERASE"/>
    <property type="match status" value="1"/>
</dbReference>
<evidence type="ECO:0000256" key="9">
    <source>
        <dbReference type="PIRSR" id="PIRSR000388-2"/>
    </source>
</evidence>
<evidence type="ECO:0000256" key="2">
    <source>
        <dbReference type="ARBA" id="ARBA00008676"/>
    </source>
</evidence>
<feature type="binding site" evidence="7 9">
    <location>
        <position position="127"/>
    </location>
    <ligand>
        <name>3-methyl-2-oxobutanoate</name>
        <dbReference type="ChEBI" id="CHEBI:11851"/>
    </ligand>
</feature>
<dbReference type="EMBL" id="JRVJ01000003">
    <property type="protein sequence ID" value="KGM19118.1"/>
    <property type="molecule type" value="Genomic_DNA"/>
</dbReference>
<reference evidence="11 12" key="1">
    <citation type="submission" date="2014-10" db="EMBL/GenBank/DDBJ databases">
        <title>Whole Genome sequence of Corynebacterium auriscanis strain CIP 106629.</title>
        <authorList>
            <person name="Hassan S.S."/>
            <person name="Jamal S.B."/>
            <person name="Tiwari S."/>
            <person name="Oliveira L.D.C."/>
            <person name="Souza F."/>
            <person name="Mariano D.C."/>
            <person name="Almeida S."/>
            <person name="Dorella F."/>
            <person name="Pereira F."/>
            <person name="Carvalho A."/>
            <person name="Leal C.A."/>
            <person name="Soares S.D.C."/>
            <person name="Figueiredo H.C."/>
            <person name="Silva A."/>
            <person name="Azevedo V.A."/>
        </authorList>
    </citation>
    <scope>NUCLEOTIDE SEQUENCE [LARGE SCALE GENOMIC DNA]</scope>
    <source>
        <strain evidence="11 12">CIP 106629</strain>
    </source>
</reference>
<dbReference type="InterPro" id="IPR040442">
    <property type="entry name" value="Pyrv_kinase-like_dom_sf"/>
</dbReference>
<dbReference type="GO" id="GO:0003864">
    <property type="term" value="F:3-methyl-2-oxobutanoate hydroxymethyltransferase activity"/>
    <property type="evidence" value="ECO:0007669"/>
    <property type="project" value="UniProtKB-UniRule"/>
</dbReference>
<dbReference type="GO" id="GO:0005737">
    <property type="term" value="C:cytoplasm"/>
    <property type="evidence" value="ECO:0007669"/>
    <property type="project" value="UniProtKB-SubCell"/>
</dbReference>
<comment type="pathway">
    <text evidence="1 7">Cofactor biosynthesis; (R)-pantothenate biosynthesis; (R)-pantoate from 3-methyl-2-oxobutanoate: step 1/2.</text>
</comment>
<dbReference type="GO" id="GO:0000287">
    <property type="term" value="F:magnesium ion binding"/>
    <property type="evidence" value="ECO:0007669"/>
    <property type="project" value="TreeGrafter"/>
</dbReference>
<comment type="caution">
    <text evidence="11">The sequence shown here is derived from an EMBL/GenBank/DDBJ whole genome shotgun (WGS) entry which is preliminary data.</text>
</comment>
<dbReference type="InterPro" id="IPR015813">
    <property type="entry name" value="Pyrv/PenolPyrv_kinase-like_dom"/>
</dbReference>
<dbReference type="HAMAP" id="MF_00156">
    <property type="entry name" value="PanB"/>
    <property type="match status" value="1"/>
</dbReference>
<dbReference type="RefSeq" id="WP_035113327.1">
    <property type="nucleotide sequence ID" value="NZ_CP047046.1"/>
</dbReference>
<keyword evidence="5 7" id="KW-0808">Transferase</keyword>
<organism evidence="11 12">
    <name type="scientific">Corynebacterium auriscanis</name>
    <dbReference type="NCBI Taxonomy" id="99807"/>
    <lineage>
        <taxon>Bacteria</taxon>
        <taxon>Bacillati</taxon>
        <taxon>Actinomycetota</taxon>
        <taxon>Actinomycetes</taxon>
        <taxon>Mycobacteriales</taxon>
        <taxon>Corynebacteriaceae</taxon>
        <taxon>Corynebacterium</taxon>
    </lineage>
</organism>
<dbReference type="Pfam" id="PF02548">
    <property type="entry name" value="Pantoate_transf"/>
    <property type="match status" value="1"/>
</dbReference>
<dbReference type="Proteomes" id="UP000030145">
    <property type="component" value="Unassembled WGS sequence"/>
</dbReference>
<comment type="cofactor">
    <cofactor evidence="7 10">
        <name>Mg(2+)</name>
        <dbReference type="ChEBI" id="CHEBI:18420"/>
    </cofactor>
    <text evidence="7 10">Binds 1 Mg(2+) ion per subunit.</text>
</comment>
<dbReference type="EC" id="2.1.2.11" evidence="7"/>
<evidence type="ECO:0000256" key="8">
    <source>
        <dbReference type="PIRSR" id="PIRSR000388-1"/>
    </source>
</evidence>
<dbReference type="FunFam" id="3.20.20.60:FF:000003">
    <property type="entry name" value="3-methyl-2-oxobutanoate hydroxymethyltransferase"/>
    <property type="match status" value="1"/>
</dbReference>
<keyword evidence="11" id="KW-0489">Methyltransferase</keyword>